<comment type="caution">
    <text evidence="11">The sequence shown here is derived from an EMBL/GenBank/DDBJ whole genome shotgun (WGS) entry which is preliminary data.</text>
</comment>
<evidence type="ECO:0000256" key="2">
    <source>
        <dbReference type="ARBA" id="ARBA00007738"/>
    </source>
</evidence>
<organism evidence="11 12">
    <name type="scientific">Durusdinium trenchii</name>
    <dbReference type="NCBI Taxonomy" id="1381693"/>
    <lineage>
        <taxon>Eukaryota</taxon>
        <taxon>Sar</taxon>
        <taxon>Alveolata</taxon>
        <taxon>Dinophyceae</taxon>
        <taxon>Suessiales</taxon>
        <taxon>Symbiodiniaceae</taxon>
        <taxon>Durusdinium</taxon>
    </lineage>
</organism>
<dbReference type="EC" id="3.5.1.98" evidence="3"/>
<evidence type="ECO:0000256" key="1">
    <source>
        <dbReference type="ARBA" id="ARBA00004123"/>
    </source>
</evidence>
<gene>
    <name evidence="11" type="ORF">CCMP2556_LOCUS7501</name>
</gene>
<evidence type="ECO:0000256" key="4">
    <source>
        <dbReference type="ARBA" id="ARBA00022491"/>
    </source>
</evidence>
<feature type="domain" description="Histone deacetylase" evidence="10">
    <location>
        <begin position="33"/>
        <end position="90"/>
    </location>
</feature>
<dbReference type="Gene3D" id="3.40.800.20">
    <property type="entry name" value="Histone deacetylase domain"/>
    <property type="match status" value="1"/>
</dbReference>
<evidence type="ECO:0000256" key="3">
    <source>
        <dbReference type="ARBA" id="ARBA00012111"/>
    </source>
</evidence>
<keyword evidence="12" id="KW-1185">Reference proteome</keyword>
<dbReference type="Proteomes" id="UP001642484">
    <property type="component" value="Unassembled WGS sequence"/>
</dbReference>
<reference evidence="11 12" key="1">
    <citation type="submission" date="2024-02" db="EMBL/GenBank/DDBJ databases">
        <authorList>
            <person name="Chen Y."/>
            <person name="Shah S."/>
            <person name="Dougan E. K."/>
            <person name="Thang M."/>
            <person name="Chan C."/>
        </authorList>
    </citation>
    <scope>NUCLEOTIDE SEQUENCE [LARGE SCALE GENOMIC DNA]</scope>
</reference>
<evidence type="ECO:0000256" key="8">
    <source>
        <dbReference type="ARBA" id="ARBA00023163"/>
    </source>
</evidence>
<comment type="similarity">
    <text evidence="2">Belongs to the histone deacetylase family. HD type 2 subfamily.</text>
</comment>
<dbReference type="Pfam" id="PF00850">
    <property type="entry name" value="Hist_deacetyl"/>
    <property type="match status" value="1"/>
</dbReference>
<keyword evidence="4" id="KW-0678">Repressor</keyword>
<proteinExistence type="inferred from homology"/>
<evidence type="ECO:0000256" key="6">
    <source>
        <dbReference type="ARBA" id="ARBA00022853"/>
    </source>
</evidence>
<dbReference type="PANTHER" id="PTHR10625:SF5">
    <property type="entry name" value="HISTONE DEACETYLASE"/>
    <property type="match status" value="1"/>
</dbReference>
<dbReference type="PRINTS" id="PR01270">
    <property type="entry name" value="HDASUPER"/>
</dbReference>
<dbReference type="InterPro" id="IPR023696">
    <property type="entry name" value="Ureohydrolase_dom_sf"/>
</dbReference>
<evidence type="ECO:0000256" key="9">
    <source>
        <dbReference type="ARBA" id="ARBA00023242"/>
    </source>
</evidence>
<keyword evidence="7" id="KW-0805">Transcription regulation</keyword>
<keyword evidence="5" id="KW-0378">Hydrolase</keyword>
<keyword evidence="9" id="KW-0539">Nucleus</keyword>
<dbReference type="InterPro" id="IPR037138">
    <property type="entry name" value="His_deacetylse_dom_sf"/>
</dbReference>
<dbReference type="EMBL" id="CAXAMN010003335">
    <property type="protein sequence ID" value="CAK9003991.1"/>
    <property type="molecule type" value="Genomic_DNA"/>
</dbReference>
<evidence type="ECO:0000313" key="12">
    <source>
        <dbReference type="Proteomes" id="UP001642484"/>
    </source>
</evidence>
<evidence type="ECO:0000256" key="7">
    <source>
        <dbReference type="ARBA" id="ARBA00023015"/>
    </source>
</evidence>
<keyword evidence="6" id="KW-0156">Chromatin regulator</keyword>
<dbReference type="SUPFAM" id="SSF52768">
    <property type="entry name" value="Arginase/deacetylase"/>
    <property type="match status" value="1"/>
</dbReference>
<name>A0ABP0IN33_9DINO</name>
<evidence type="ECO:0000313" key="11">
    <source>
        <dbReference type="EMBL" id="CAK9003991.1"/>
    </source>
</evidence>
<protein>
    <recommendedName>
        <fullName evidence="3">histone deacetylase</fullName>
        <ecNumber evidence="3">3.5.1.98</ecNumber>
    </recommendedName>
</protein>
<dbReference type="PANTHER" id="PTHR10625">
    <property type="entry name" value="HISTONE DEACETYLASE HDAC1-RELATED"/>
    <property type="match status" value="1"/>
</dbReference>
<evidence type="ECO:0000256" key="5">
    <source>
        <dbReference type="ARBA" id="ARBA00022801"/>
    </source>
</evidence>
<evidence type="ECO:0000259" key="10">
    <source>
        <dbReference type="Pfam" id="PF00850"/>
    </source>
</evidence>
<keyword evidence="8" id="KW-0804">Transcription</keyword>
<sequence>MFFFVPGFTCGRTLSASGLGCVRHFPQPNQAVPGHHAEPSQPRGFCLFGNVALGAALAQAKGWASKVLIVDFDVHHGNGTQRMFEDDPSVAW</sequence>
<dbReference type="InterPro" id="IPR023801">
    <property type="entry name" value="His_deacetylse_dom"/>
</dbReference>
<dbReference type="InterPro" id="IPR000286">
    <property type="entry name" value="HDACs"/>
</dbReference>
<comment type="subcellular location">
    <subcellularLocation>
        <location evidence="1">Nucleus</location>
    </subcellularLocation>
</comment>
<accession>A0ABP0IN33</accession>